<name>A0ABS9WA55_9PROT</name>
<evidence type="ECO:0000313" key="1">
    <source>
        <dbReference type="EMBL" id="MCI0755873.1"/>
    </source>
</evidence>
<evidence type="ECO:0000313" key="2">
    <source>
        <dbReference type="Proteomes" id="UP001201985"/>
    </source>
</evidence>
<dbReference type="RefSeq" id="WP_241793685.1">
    <property type="nucleotide sequence ID" value="NZ_JALBUU010000079.1"/>
</dbReference>
<proteinExistence type="predicted"/>
<gene>
    <name evidence="1" type="ORF">MON41_19590</name>
</gene>
<evidence type="ECO:0008006" key="3">
    <source>
        <dbReference type="Google" id="ProtNLM"/>
    </source>
</evidence>
<accession>A0ABS9WA55</accession>
<protein>
    <recommendedName>
        <fullName evidence="3">Anti-sigma factor</fullName>
    </recommendedName>
</protein>
<keyword evidence="2" id="KW-1185">Reference proteome</keyword>
<reference evidence="1 2" key="1">
    <citation type="submission" date="2022-03" db="EMBL/GenBank/DDBJ databases">
        <title>Complete genome analysis of Roseomonas KG 17.1 : a prolific producer of plant growth promoters.</title>
        <authorList>
            <person name="Saadouli I."/>
            <person name="Najjari A."/>
            <person name="Mosbah A."/>
            <person name="Ouzari H.I."/>
        </authorList>
    </citation>
    <scope>NUCLEOTIDE SEQUENCE [LARGE SCALE GENOMIC DNA]</scope>
    <source>
        <strain evidence="1 2">KG17-1</strain>
    </source>
</reference>
<comment type="caution">
    <text evidence="1">The sequence shown here is derived from an EMBL/GenBank/DDBJ whole genome shotgun (WGS) entry which is preliminary data.</text>
</comment>
<sequence>MSNRPITEDDLHALVDEALDAARQAEVEAYLARQPAVAARVRPIADSAPRCGMPWRRSPPSRFRPS</sequence>
<dbReference type="Proteomes" id="UP001201985">
    <property type="component" value="Unassembled WGS sequence"/>
</dbReference>
<organism evidence="1 2">
    <name type="scientific">Teichococcus vastitatis</name>
    <dbReference type="NCBI Taxonomy" id="2307076"/>
    <lineage>
        <taxon>Bacteria</taxon>
        <taxon>Pseudomonadati</taxon>
        <taxon>Pseudomonadota</taxon>
        <taxon>Alphaproteobacteria</taxon>
        <taxon>Acetobacterales</taxon>
        <taxon>Roseomonadaceae</taxon>
        <taxon>Roseomonas</taxon>
    </lineage>
</organism>
<dbReference type="EMBL" id="JALBUU010000079">
    <property type="protein sequence ID" value="MCI0755873.1"/>
    <property type="molecule type" value="Genomic_DNA"/>
</dbReference>